<organism evidence="1 2">
    <name type="scientific">Plasmodium brasilianum</name>
    <dbReference type="NCBI Taxonomy" id="5824"/>
    <lineage>
        <taxon>Eukaryota</taxon>
        <taxon>Sar</taxon>
        <taxon>Alveolata</taxon>
        <taxon>Apicomplexa</taxon>
        <taxon>Aconoidasida</taxon>
        <taxon>Haemosporida</taxon>
        <taxon>Plasmodiidae</taxon>
        <taxon>Plasmodium</taxon>
        <taxon>Plasmodium (Plasmodium)</taxon>
    </lineage>
</organism>
<comment type="caution">
    <text evidence="1">The sequence shown here is derived from an EMBL/GenBank/DDBJ whole genome shotgun (WGS) entry which is preliminary data.</text>
</comment>
<keyword evidence="2" id="KW-1185">Reference proteome</keyword>
<protein>
    <submittedName>
        <fullName evidence="1">Uncharacterized protein</fullName>
    </submittedName>
</protein>
<name>A0ACB9YEH5_PLABR</name>
<evidence type="ECO:0000313" key="1">
    <source>
        <dbReference type="EMBL" id="KAI4840865.1"/>
    </source>
</evidence>
<evidence type="ECO:0000313" key="2">
    <source>
        <dbReference type="Proteomes" id="UP001056978"/>
    </source>
</evidence>
<dbReference type="EMBL" id="CM043770">
    <property type="protein sequence ID" value="KAI4840865.1"/>
    <property type="molecule type" value="Genomic_DNA"/>
</dbReference>
<sequence length="197" mass="22480">MEGSGTDVTFPLEDQSEFTLTHFLDSNVITQILLHSAFPESEVSVTDQDVVPLNFAFSPTSSTYGEISQPKKLSQLFKESPKNVDSELFNTAYTFPIQSSNDFQICKSRIQKLIRKEGSSSCDTWTNKKKKKQHKFGYRQILTIQSNLENLNYYSTQEMNNGNLTKEEYGTNPNSTENKQITENNKRGNDIKKQNIL</sequence>
<gene>
    <name evidence="1" type="ORF">MKS88_000628</name>
</gene>
<accession>A0ACB9YEH5</accession>
<reference evidence="1" key="1">
    <citation type="submission" date="2022-06" db="EMBL/GenBank/DDBJ databases">
        <title>The First Complete Genome of the Simian Malaria Parasite Plasmodium brasilianum.</title>
        <authorList>
            <person name="Bajic M."/>
            <person name="Ravishankar S."/>
        </authorList>
    </citation>
    <scope>NUCLEOTIDE SEQUENCE</scope>
    <source>
        <strain evidence="1">Bolivian I</strain>
    </source>
</reference>
<proteinExistence type="predicted"/>
<dbReference type="Proteomes" id="UP001056978">
    <property type="component" value="Chromosome 2"/>
</dbReference>